<dbReference type="EMBL" id="JARIHO010000047">
    <property type="protein sequence ID" value="KAJ7323303.1"/>
    <property type="molecule type" value="Genomic_DNA"/>
</dbReference>
<comment type="caution">
    <text evidence="2">The sequence shown here is derived from an EMBL/GenBank/DDBJ whole genome shotgun (WGS) entry which is preliminary data.</text>
</comment>
<dbReference type="AlphaFoldDB" id="A0AAD6ZHJ3"/>
<reference evidence="2" key="1">
    <citation type="submission" date="2023-03" db="EMBL/GenBank/DDBJ databases">
        <title>Massive genome expansion in bonnet fungi (Mycena s.s.) driven by repeated elements and novel gene families across ecological guilds.</title>
        <authorList>
            <consortium name="Lawrence Berkeley National Laboratory"/>
            <person name="Harder C.B."/>
            <person name="Miyauchi S."/>
            <person name="Viragh M."/>
            <person name="Kuo A."/>
            <person name="Thoen E."/>
            <person name="Andreopoulos B."/>
            <person name="Lu D."/>
            <person name="Skrede I."/>
            <person name="Drula E."/>
            <person name="Henrissat B."/>
            <person name="Morin E."/>
            <person name="Kohler A."/>
            <person name="Barry K."/>
            <person name="LaButti K."/>
            <person name="Morin E."/>
            <person name="Salamov A."/>
            <person name="Lipzen A."/>
            <person name="Mereny Z."/>
            <person name="Hegedus B."/>
            <person name="Baldrian P."/>
            <person name="Stursova M."/>
            <person name="Weitz H."/>
            <person name="Taylor A."/>
            <person name="Grigoriev I.V."/>
            <person name="Nagy L.G."/>
            <person name="Martin F."/>
            <person name="Kauserud H."/>
        </authorList>
    </citation>
    <scope>NUCLEOTIDE SEQUENCE</scope>
    <source>
        <strain evidence="2">CBHHK002</strain>
    </source>
</reference>
<feature type="signal peptide" evidence="1">
    <location>
        <begin position="1"/>
        <end position="18"/>
    </location>
</feature>
<feature type="chain" id="PRO_5042136645" description="Chitinase" evidence="1">
    <location>
        <begin position="19"/>
        <end position="51"/>
    </location>
</feature>
<evidence type="ECO:0000313" key="2">
    <source>
        <dbReference type="EMBL" id="KAJ7323303.1"/>
    </source>
</evidence>
<evidence type="ECO:0000313" key="3">
    <source>
        <dbReference type="Proteomes" id="UP001218218"/>
    </source>
</evidence>
<evidence type="ECO:0008006" key="4">
    <source>
        <dbReference type="Google" id="ProtNLM"/>
    </source>
</evidence>
<organism evidence="2 3">
    <name type="scientific">Mycena albidolilacea</name>
    <dbReference type="NCBI Taxonomy" id="1033008"/>
    <lineage>
        <taxon>Eukaryota</taxon>
        <taxon>Fungi</taxon>
        <taxon>Dikarya</taxon>
        <taxon>Basidiomycota</taxon>
        <taxon>Agaricomycotina</taxon>
        <taxon>Agaricomycetes</taxon>
        <taxon>Agaricomycetidae</taxon>
        <taxon>Agaricales</taxon>
        <taxon>Marasmiineae</taxon>
        <taxon>Mycenaceae</taxon>
        <taxon>Mycena</taxon>
    </lineage>
</organism>
<gene>
    <name evidence="2" type="ORF">DFH08DRAFT_969373</name>
</gene>
<keyword evidence="3" id="KW-1185">Reference proteome</keyword>
<accession>A0AAD6ZHJ3</accession>
<protein>
    <recommendedName>
        <fullName evidence="4">Chitinase</fullName>
    </recommendedName>
</protein>
<dbReference type="Proteomes" id="UP001218218">
    <property type="component" value="Unassembled WGS sequence"/>
</dbReference>
<keyword evidence="1" id="KW-0732">Signal</keyword>
<name>A0AAD6ZHJ3_9AGAR</name>
<proteinExistence type="predicted"/>
<evidence type="ECO:0000256" key="1">
    <source>
        <dbReference type="SAM" id="SignalP"/>
    </source>
</evidence>
<sequence length="51" mass="5614">MFKSSLCVFAFSAVTAVAYDPTRQDNLVVYWGQNSYGVANPNNTPTGNKRL</sequence>